<keyword evidence="3" id="KW-0862">Zinc</keyword>
<evidence type="ECO:0000313" key="6">
    <source>
        <dbReference type="Proteomes" id="UP000176101"/>
    </source>
</evidence>
<feature type="binding site" evidence="3">
    <location>
        <position position="100"/>
    </location>
    <ligand>
        <name>substrate</name>
    </ligand>
</feature>
<dbReference type="PANTHER" id="PTHR10907">
    <property type="entry name" value="REGUCALCIN"/>
    <property type="match status" value="1"/>
</dbReference>
<evidence type="ECO:0000256" key="1">
    <source>
        <dbReference type="ARBA" id="ARBA00008853"/>
    </source>
</evidence>
<gene>
    <name evidence="5" type="ORF">AN216_07905</name>
</gene>
<evidence type="ECO:0000259" key="4">
    <source>
        <dbReference type="Pfam" id="PF08450"/>
    </source>
</evidence>
<feature type="binding site" evidence="3">
    <location>
        <position position="15"/>
    </location>
    <ligand>
        <name>a divalent metal cation</name>
        <dbReference type="ChEBI" id="CHEBI:60240"/>
    </ligand>
</feature>
<dbReference type="PANTHER" id="PTHR10907:SF47">
    <property type="entry name" value="REGUCALCIN"/>
    <property type="match status" value="1"/>
</dbReference>
<feature type="binding site" evidence="3">
    <location>
        <position position="198"/>
    </location>
    <ligand>
        <name>a divalent metal cation</name>
        <dbReference type="ChEBI" id="CHEBI:60240"/>
    </ligand>
</feature>
<dbReference type="InterPro" id="IPR013658">
    <property type="entry name" value="SGL"/>
</dbReference>
<dbReference type="Pfam" id="PF08450">
    <property type="entry name" value="SGL"/>
    <property type="match status" value="1"/>
</dbReference>
<feature type="domain" description="SMP-30/Gluconolactonase/LRE-like region" evidence="4">
    <location>
        <begin position="14"/>
        <end position="256"/>
    </location>
</feature>
<dbReference type="Gene3D" id="2.120.10.30">
    <property type="entry name" value="TolB, C-terminal domain"/>
    <property type="match status" value="1"/>
</dbReference>
<dbReference type="AlphaFoldDB" id="A0A1E7KJP7"/>
<dbReference type="InterPro" id="IPR011042">
    <property type="entry name" value="6-blade_b-propeller_TolB-like"/>
</dbReference>
<comment type="cofactor">
    <cofactor evidence="3">
        <name>Zn(2+)</name>
        <dbReference type="ChEBI" id="CHEBI:29105"/>
    </cofactor>
    <text evidence="3">Binds 1 divalent metal cation per subunit.</text>
</comment>
<feature type="binding site" evidence="3">
    <location>
        <position position="149"/>
    </location>
    <ligand>
        <name>a divalent metal cation</name>
        <dbReference type="ChEBI" id="CHEBI:60240"/>
    </ligand>
</feature>
<dbReference type="PATRIC" id="fig|1075402.3.peg.4388"/>
<reference evidence="5 6" key="1">
    <citation type="journal article" date="2016" name="Front. Microbiol.">
        <title>Comparative Genomics Analysis of Streptomyces Species Reveals Their Adaptation to the Marine Environment and Their Diversity at the Genomic Level.</title>
        <authorList>
            <person name="Tian X."/>
            <person name="Zhang Z."/>
            <person name="Yang T."/>
            <person name="Chen M."/>
            <person name="Li J."/>
            <person name="Chen F."/>
            <person name="Yang J."/>
            <person name="Li W."/>
            <person name="Zhang B."/>
            <person name="Zhang Z."/>
            <person name="Wu J."/>
            <person name="Zhang C."/>
            <person name="Long L."/>
            <person name="Xiao J."/>
        </authorList>
    </citation>
    <scope>NUCLEOTIDE SEQUENCE [LARGE SCALE GENOMIC DNA]</scope>
    <source>
        <strain evidence="5 6">SCSIO 02100</strain>
    </source>
</reference>
<comment type="similarity">
    <text evidence="1">Belongs to the SMP-30/CGR1 family.</text>
</comment>
<comment type="caution">
    <text evidence="5">The sequence shown here is derived from an EMBL/GenBank/DDBJ whole genome shotgun (WGS) entry which is preliminary data.</text>
</comment>
<dbReference type="GO" id="GO:0004341">
    <property type="term" value="F:gluconolactonase activity"/>
    <property type="evidence" value="ECO:0007669"/>
    <property type="project" value="TreeGrafter"/>
</dbReference>
<dbReference type="InterPro" id="IPR005511">
    <property type="entry name" value="SMP-30"/>
</dbReference>
<evidence type="ECO:0000313" key="5">
    <source>
        <dbReference type="EMBL" id="OEV04131.1"/>
    </source>
</evidence>
<dbReference type="STRING" id="1075402.AN216_07905"/>
<dbReference type="OrthoDB" id="2633250at2"/>
<dbReference type="SUPFAM" id="SSF63829">
    <property type="entry name" value="Calcium-dependent phosphotriesterase"/>
    <property type="match status" value="1"/>
</dbReference>
<feature type="binding site" evidence="3">
    <location>
        <position position="118"/>
    </location>
    <ligand>
        <name>substrate</name>
    </ligand>
</feature>
<keyword evidence="6" id="KW-1185">Reference proteome</keyword>
<sequence>MRAEQVTAVEAEHGEGPVWWPAWGGLRYVDMLAGDVLTLREDDGSVSRTHVGRVAAALRPRVGGGAVLALERSFALASRDDLADVRSLGEVWADPAVRFNDGGCDPDGRFYCGSMAYDATPGAASLYRLAPGAEEGTPEVVLDGVTVSNGLGFSADGSLAYYNDTTTGRTDVFAYDRGAGLRARRPFAVFEDGAGLPDGLCVDAEGGVWVALWGGSRVRRYAPDGTLDGVVDVPASQVSACTFGGPELDTLYVTTSRTGLPVGAEPAAGAVFAVRPGVRGLPALPYTG</sequence>
<dbReference type="GO" id="GO:0019853">
    <property type="term" value="P:L-ascorbic acid biosynthetic process"/>
    <property type="evidence" value="ECO:0007669"/>
    <property type="project" value="TreeGrafter"/>
</dbReference>
<proteinExistence type="inferred from homology"/>
<feature type="active site" description="Proton donor/acceptor" evidence="2">
    <location>
        <position position="198"/>
    </location>
</feature>
<evidence type="ECO:0000256" key="2">
    <source>
        <dbReference type="PIRSR" id="PIRSR605511-1"/>
    </source>
</evidence>
<dbReference type="RefSeq" id="WP_070195880.1">
    <property type="nucleotide sequence ID" value="NZ_LJGU01000114.1"/>
</dbReference>
<evidence type="ECO:0000256" key="3">
    <source>
        <dbReference type="PIRSR" id="PIRSR605511-2"/>
    </source>
</evidence>
<dbReference type="EMBL" id="LJGU01000114">
    <property type="protein sequence ID" value="OEV04131.1"/>
    <property type="molecule type" value="Genomic_DNA"/>
</dbReference>
<feature type="binding site" evidence="3">
    <location>
        <position position="98"/>
    </location>
    <ligand>
        <name>substrate</name>
    </ligand>
</feature>
<organism evidence="5 6">
    <name type="scientific">Streptomyces oceani</name>
    <dbReference type="NCBI Taxonomy" id="1075402"/>
    <lineage>
        <taxon>Bacteria</taxon>
        <taxon>Bacillati</taxon>
        <taxon>Actinomycetota</taxon>
        <taxon>Actinomycetes</taxon>
        <taxon>Kitasatosporales</taxon>
        <taxon>Streptomycetaceae</taxon>
        <taxon>Streptomyces</taxon>
    </lineage>
</organism>
<protein>
    <submittedName>
        <fullName evidence="5">Gluconolactonase</fullName>
    </submittedName>
</protein>
<dbReference type="PRINTS" id="PR01790">
    <property type="entry name" value="SMP30FAMILY"/>
</dbReference>
<keyword evidence="3" id="KW-0479">Metal-binding</keyword>
<dbReference type="GO" id="GO:0005509">
    <property type="term" value="F:calcium ion binding"/>
    <property type="evidence" value="ECO:0007669"/>
    <property type="project" value="TreeGrafter"/>
</dbReference>
<accession>A0A1E7KJP7</accession>
<dbReference type="Proteomes" id="UP000176101">
    <property type="component" value="Unassembled WGS sequence"/>
</dbReference>
<name>A0A1E7KJP7_9ACTN</name>